<dbReference type="Proteomes" id="UP000037685">
    <property type="component" value="Unassembled WGS sequence"/>
</dbReference>
<sequence length="249" mass="28368">MVIEVKALGENLKKHENQVVQYMNGGQARWYVLTNGETWEFYDRDRPLPLANCLRARIQLADPGALRALSLLLSKAAAEPPFQEAQEALAEALLAQAAESVPLEEQKRAYDLTKHFVVPLQEAVKEARERFPLAEPFVERWVREWEAKLKGNTPPMRTFPSWAEALFTLGAECYRSDPAKVRQVLKILPPSYAGPLRHEPLPDGHKLCVNFSAKDIKRQLNKLAHVFPHLKGERIRVREEEFTLGADLQ</sequence>
<comment type="caution">
    <text evidence="1">The sequence shown here is derived from an EMBL/GenBank/DDBJ whole genome shotgun (WGS) entry which is preliminary data.</text>
</comment>
<dbReference type="EMBL" id="LHCI01000106">
    <property type="protein sequence ID" value="KOX89897.1"/>
    <property type="molecule type" value="Genomic_DNA"/>
</dbReference>
<dbReference type="AlphaFoldDB" id="A0A0M9ADM2"/>
<gene>
    <name evidence="1" type="ORF">BVI061214_01080</name>
</gene>
<accession>A0A0M9ADM2</accession>
<name>A0A0M9ADM2_THEAQ</name>
<dbReference type="PATRIC" id="fig|271.14.peg.1155"/>
<organism evidence="1 2">
    <name type="scientific">Thermus aquaticus</name>
    <dbReference type="NCBI Taxonomy" id="271"/>
    <lineage>
        <taxon>Bacteria</taxon>
        <taxon>Thermotogati</taxon>
        <taxon>Deinococcota</taxon>
        <taxon>Deinococci</taxon>
        <taxon>Thermales</taxon>
        <taxon>Thermaceae</taxon>
        <taxon>Thermus</taxon>
    </lineage>
</organism>
<protein>
    <recommendedName>
        <fullName evidence="3">Type I restriction enzyme R protein N-terminal domain-containing protein</fullName>
    </recommendedName>
</protein>
<evidence type="ECO:0000313" key="2">
    <source>
        <dbReference type="Proteomes" id="UP000037685"/>
    </source>
</evidence>
<evidence type="ECO:0000313" key="1">
    <source>
        <dbReference type="EMBL" id="KOX89897.1"/>
    </source>
</evidence>
<reference evidence="1 2" key="1">
    <citation type="submission" date="2015-07" db="EMBL/GenBank/DDBJ databases">
        <authorList>
            <person name="Noorani M."/>
        </authorList>
    </citation>
    <scope>NUCLEOTIDE SEQUENCE [LARGE SCALE GENOMIC DNA]</scope>
    <source>
        <strain evidence="2">ATCC 25104 / DSM 625 / JCM 10724 / NBRC 103206 / NCIMB 11243 / YT-1</strain>
    </source>
</reference>
<proteinExistence type="predicted"/>
<evidence type="ECO:0008006" key="3">
    <source>
        <dbReference type="Google" id="ProtNLM"/>
    </source>
</evidence>